<feature type="compositionally biased region" description="Polar residues" evidence="1">
    <location>
        <begin position="126"/>
        <end position="139"/>
    </location>
</feature>
<feature type="compositionally biased region" description="Polar residues" evidence="1">
    <location>
        <begin position="169"/>
        <end position="184"/>
    </location>
</feature>
<gene>
    <name evidence="2" type="ORF">BKCO1_15000155</name>
</gene>
<evidence type="ECO:0008006" key="4">
    <source>
        <dbReference type="Google" id="ProtNLM"/>
    </source>
</evidence>
<organism evidence="2 3">
    <name type="scientific">Diplodia corticola</name>
    <dbReference type="NCBI Taxonomy" id="236234"/>
    <lineage>
        <taxon>Eukaryota</taxon>
        <taxon>Fungi</taxon>
        <taxon>Dikarya</taxon>
        <taxon>Ascomycota</taxon>
        <taxon>Pezizomycotina</taxon>
        <taxon>Dothideomycetes</taxon>
        <taxon>Dothideomycetes incertae sedis</taxon>
        <taxon>Botryosphaeriales</taxon>
        <taxon>Botryosphaeriaceae</taxon>
        <taxon>Diplodia</taxon>
    </lineage>
</organism>
<evidence type="ECO:0000313" key="3">
    <source>
        <dbReference type="Proteomes" id="UP000183809"/>
    </source>
</evidence>
<proteinExistence type="predicted"/>
<feature type="region of interest" description="Disordered" evidence="1">
    <location>
        <begin position="432"/>
        <end position="464"/>
    </location>
</feature>
<dbReference type="Proteomes" id="UP000183809">
    <property type="component" value="Unassembled WGS sequence"/>
</dbReference>
<sequence>MLQIQQQPQPQARVWNSGGPVTNMKATSGQQWLTGLPPQFISPTKQRFVSQHLHSQLNQRLLHQRLFETQLAMNSPDWSVCPSSPLSRCADPNGIQEIFKFEDEHPLEDAGGLTAPDNNGLLPPGGQQNTWTDLPSQMPSQLSDQTSSSLQSSDGTHNIAGAWPLPLTEHSSVDTFQSSTTSSPGPGHIKQDSCPGANIPSTMSSSYSSAGATLFGGQTRDITPCSKAWMDSSLAAQRSFDGSSWGTLNQMDQYPNIPAQSYVSSQPDFSTRWHGLPFLVSATDQSATSALEPQLSKQTQAKRASFQGGPWDEADPAWPEWATLDLSCSSDSDMSSLVSPRSQCGAQAQFCVWDVNANSANSCGVISTPGLTHAQSSPAGDSAELSRSLHPGEQQTQQTPTNDPSSATYSQRILRPRAQSKADQHLVAFSPAATTSGHHAEWPTPASPQRRDDSDGYSRATAKRARQDDLLVQWKKAGMSYRQIREKGGFSEAESTLRGRYRTLTKRREERVRRPLWTQMDIRLLREGTHMLVAAALYPGMDVEEVEVDEADVDANKVPWKKVADYIWQNGGSYHFGNATCKKRWLKIQGML</sequence>
<dbReference type="OrthoDB" id="3439209at2759"/>
<dbReference type="GeneID" id="31011515"/>
<feature type="region of interest" description="Disordered" evidence="1">
    <location>
        <begin position="371"/>
        <end position="408"/>
    </location>
</feature>
<dbReference type="RefSeq" id="XP_020132059.1">
    <property type="nucleotide sequence ID" value="XM_020271256.1"/>
</dbReference>
<feature type="compositionally biased region" description="Low complexity" evidence="1">
    <location>
        <begin position="140"/>
        <end position="154"/>
    </location>
</feature>
<feature type="compositionally biased region" description="Polar residues" evidence="1">
    <location>
        <begin position="393"/>
        <end position="408"/>
    </location>
</feature>
<keyword evidence="3" id="KW-1185">Reference proteome</keyword>
<dbReference type="AlphaFoldDB" id="A0A1J9S5K6"/>
<dbReference type="EMBL" id="MNUE01000015">
    <property type="protein sequence ID" value="OJD35799.1"/>
    <property type="molecule type" value="Genomic_DNA"/>
</dbReference>
<evidence type="ECO:0000313" key="2">
    <source>
        <dbReference type="EMBL" id="OJD35799.1"/>
    </source>
</evidence>
<comment type="caution">
    <text evidence="2">The sequence shown here is derived from an EMBL/GenBank/DDBJ whole genome shotgun (WGS) entry which is preliminary data.</text>
</comment>
<protein>
    <recommendedName>
        <fullName evidence="4">Myb-like domain-containing protein</fullName>
    </recommendedName>
</protein>
<accession>A0A1J9S5K6</accession>
<name>A0A1J9S5K6_9PEZI</name>
<reference evidence="2 3" key="1">
    <citation type="submission" date="2016-10" db="EMBL/GenBank/DDBJ databases">
        <title>Proteomics and genomics reveal pathogen-plant mechanisms compatible with a hemibiotrophic lifestyle of Diplodia corticola.</title>
        <authorList>
            <person name="Fernandes I."/>
            <person name="De Jonge R."/>
            <person name="Van De Peer Y."/>
            <person name="Devreese B."/>
            <person name="Alves A."/>
            <person name="Esteves A.C."/>
        </authorList>
    </citation>
    <scope>NUCLEOTIDE SEQUENCE [LARGE SCALE GENOMIC DNA]</scope>
    <source>
        <strain evidence="2 3">CBS 112549</strain>
    </source>
</reference>
<dbReference type="STRING" id="236234.A0A1J9S5K6"/>
<evidence type="ECO:0000256" key="1">
    <source>
        <dbReference type="SAM" id="MobiDB-lite"/>
    </source>
</evidence>
<feature type="region of interest" description="Disordered" evidence="1">
    <location>
        <begin position="107"/>
        <end position="207"/>
    </location>
</feature>